<evidence type="ECO:0000256" key="1">
    <source>
        <dbReference type="ARBA" id="ARBA00022763"/>
    </source>
</evidence>
<keyword evidence="1" id="KW-0227">DNA damage</keyword>
<dbReference type="InterPro" id="IPR045443">
    <property type="entry name" value="DUF6504"/>
</dbReference>
<dbReference type="SUPFAM" id="SSF56672">
    <property type="entry name" value="DNA/RNA polymerases"/>
    <property type="match status" value="1"/>
</dbReference>
<evidence type="ECO:0000259" key="3">
    <source>
        <dbReference type="Pfam" id="PF20114"/>
    </source>
</evidence>
<gene>
    <name evidence="4" type="ORF">CWS72_07265</name>
</gene>
<dbReference type="InterPro" id="IPR050356">
    <property type="entry name" value="SulA_CellDiv_inhibitor"/>
</dbReference>
<dbReference type="RefSeq" id="WP_101249905.1">
    <property type="nucleotide sequence ID" value="NZ_PIUM01000005.1"/>
</dbReference>
<evidence type="ECO:0000313" key="4">
    <source>
        <dbReference type="EMBL" id="PKU25381.1"/>
    </source>
</evidence>
<dbReference type="PANTHER" id="PTHR35369">
    <property type="entry name" value="BLR3025 PROTEIN-RELATED"/>
    <property type="match status" value="1"/>
</dbReference>
<sequence>MKRIVSVWLPFLATERLRRKAVARPDDGLPLVTAADGPVRRLTAVDPAAHALGLRPGCLVADARAMVPALRVAPDDPGAERALLDHLADWCRCYTPRSAVDGWKGGAGGEGGGLWLDISGCAHLRGGEAALLADLRVRLRRHGFDNRAGIADTAGAAWAWARFGEPGDPCLPSGGHRQILAGLPVAALRLPPVVVTGLARLGLKTVRALDAVPRAGMMARFGPCVGQRLDQAWGVEDELIDPRLPGAAHCIHRAFAEPIGRPADVAAGLLQMLDRLCADLEQARLGLRRLEVTAFRLDASRQCLAVGTSRPSREPRHLFRLLEEPLAGLDAGFGIEMLRLAAPVVEALDIRQSSMAAVSAPADGESLEHLLDRLGNRLGFDRLYGFAARQSHWPERAVRRVPAASPASADARWPAAPRPLRLLAPPETVDVVAPLPDAPPVLFRWRREIHRIASAEGPERLSGEWWRTSRPDRDYYRVEDEAGRRFWLYRDGSYRADGPAPRWYLHGIFP</sequence>
<dbReference type="EMBL" id="PIUM01000005">
    <property type="protein sequence ID" value="PKU25381.1"/>
    <property type="molecule type" value="Genomic_DNA"/>
</dbReference>
<dbReference type="Proteomes" id="UP000233293">
    <property type="component" value="Unassembled WGS sequence"/>
</dbReference>
<organism evidence="4 5">
    <name type="scientific">Telmatospirillum siberiense</name>
    <dbReference type="NCBI Taxonomy" id="382514"/>
    <lineage>
        <taxon>Bacteria</taxon>
        <taxon>Pseudomonadati</taxon>
        <taxon>Pseudomonadota</taxon>
        <taxon>Alphaproteobacteria</taxon>
        <taxon>Rhodospirillales</taxon>
        <taxon>Rhodospirillaceae</taxon>
        <taxon>Telmatospirillum</taxon>
    </lineage>
</organism>
<keyword evidence="5" id="KW-1185">Reference proteome</keyword>
<protein>
    <recommendedName>
        <fullName evidence="6">Nucleotidyltransferase</fullName>
    </recommendedName>
</protein>
<feature type="domain" description="DUF6504" evidence="3">
    <location>
        <begin position="438"/>
        <end position="507"/>
    </location>
</feature>
<reference evidence="5" key="1">
    <citation type="submission" date="2017-12" db="EMBL/GenBank/DDBJ databases">
        <title>Draft genome sequence of Telmatospirillum siberiense 26-4b1T, an acidotolerant peatland alphaproteobacterium potentially involved in sulfur cycling.</title>
        <authorList>
            <person name="Hausmann B."/>
            <person name="Pjevac P."/>
            <person name="Schreck K."/>
            <person name="Herbold C.W."/>
            <person name="Daims H."/>
            <person name="Wagner M."/>
            <person name="Pester M."/>
            <person name="Loy A."/>
        </authorList>
    </citation>
    <scope>NUCLEOTIDE SEQUENCE [LARGE SCALE GENOMIC DNA]</scope>
    <source>
        <strain evidence="5">26-4b1</strain>
    </source>
</reference>
<dbReference type="InterPro" id="IPR043502">
    <property type="entry name" value="DNA/RNA_pol_sf"/>
</dbReference>
<evidence type="ECO:0000313" key="5">
    <source>
        <dbReference type="Proteomes" id="UP000233293"/>
    </source>
</evidence>
<feature type="domain" description="UmuC" evidence="2">
    <location>
        <begin position="30"/>
        <end position="160"/>
    </location>
</feature>
<name>A0A2N3PYD3_9PROT</name>
<accession>A0A2N3PYD3</accession>
<comment type="caution">
    <text evidence="4">The sequence shown here is derived from an EMBL/GenBank/DDBJ whole genome shotgun (WGS) entry which is preliminary data.</text>
</comment>
<evidence type="ECO:0000259" key="2">
    <source>
        <dbReference type="Pfam" id="PF00817"/>
    </source>
</evidence>
<dbReference type="InterPro" id="IPR001126">
    <property type="entry name" value="UmuC"/>
</dbReference>
<evidence type="ECO:0008006" key="6">
    <source>
        <dbReference type="Google" id="ProtNLM"/>
    </source>
</evidence>
<dbReference type="Pfam" id="PF00817">
    <property type="entry name" value="IMS"/>
    <property type="match status" value="1"/>
</dbReference>
<dbReference type="CDD" id="cd03468">
    <property type="entry name" value="PolY_like"/>
    <property type="match status" value="1"/>
</dbReference>
<dbReference type="GO" id="GO:0006281">
    <property type="term" value="P:DNA repair"/>
    <property type="evidence" value="ECO:0007669"/>
    <property type="project" value="InterPro"/>
</dbReference>
<dbReference type="PANTHER" id="PTHR35369:SF2">
    <property type="entry name" value="BLR3025 PROTEIN"/>
    <property type="match status" value="1"/>
</dbReference>
<proteinExistence type="predicted"/>
<dbReference type="Pfam" id="PF20114">
    <property type="entry name" value="DUF6504"/>
    <property type="match status" value="1"/>
</dbReference>
<dbReference type="OrthoDB" id="9788640at2"/>
<dbReference type="AlphaFoldDB" id="A0A2N3PYD3"/>